<evidence type="ECO:0000313" key="8">
    <source>
        <dbReference type="EMBL" id="ABO95212.1"/>
    </source>
</evidence>
<dbReference type="OrthoDB" id="27298at2759"/>
<keyword evidence="3" id="KW-0698">rRNA processing</keyword>
<dbReference type="GO" id="GO:0016075">
    <property type="term" value="P:rRNA catabolic process"/>
    <property type="evidence" value="ECO:0007669"/>
    <property type="project" value="TreeGrafter"/>
</dbReference>
<comment type="similarity">
    <text evidence="2">Belongs to the RNase PH family.</text>
</comment>
<dbReference type="GO" id="GO:0000176">
    <property type="term" value="C:nuclear exosome (RNase complex)"/>
    <property type="evidence" value="ECO:0007669"/>
    <property type="project" value="TreeGrafter"/>
</dbReference>
<dbReference type="GeneID" id="5001062"/>
<dbReference type="InterPro" id="IPR001247">
    <property type="entry name" value="ExoRNase_PH_dom1"/>
</dbReference>
<gene>
    <name evidence="8" type="ORF">OSTLU_14569</name>
</gene>
<name>A4RU95_OSTLU</name>
<dbReference type="SUPFAM" id="SSF55666">
    <property type="entry name" value="Ribonuclease PH domain 2-like"/>
    <property type="match status" value="1"/>
</dbReference>
<evidence type="ECO:0000259" key="7">
    <source>
        <dbReference type="Pfam" id="PF01138"/>
    </source>
</evidence>
<dbReference type="OMA" id="IARYEVH"/>
<dbReference type="GO" id="GO:0003723">
    <property type="term" value="F:RNA binding"/>
    <property type="evidence" value="ECO:0007669"/>
    <property type="project" value="TreeGrafter"/>
</dbReference>
<feature type="compositionally biased region" description="Basic and acidic residues" evidence="6">
    <location>
        <begin position="233"/>
        <end position="246"/>
    </location>
</feature>
<dbReference type="InterPro" id="IPR036345">
    <property type="entry name" value="ExoRNase_PH_dom2_sf"/>
</dbReference>
<evidence type="ECO:0000256" key="6">
    <source>
        <dbReference type="SAM" id="MobiDB-lite"/>
    </source>
</evidence>
<dbReference type="GO" id="GO:0071051">
    <property type="term" value="P:poly(A)-dependent snoRNA 3'-end processing"/>
    <property type="evidence" value="ECO:0007669"/>
    <property type="project" value="TreeGrafter"/>
</dbReference>
<keyword evidence="5" id="KW-0539">Nucleus</keyword>
<feature type="domain" description="Exoribonuclease phosphorolytic" evidence="7">
    <location>
        <begin position="17"/>
        <end position="135"/>
    </location>
</feature>
<dbReference type="eggNOG" id="KOG1069">
    <property type="taxonomic scope" value="Eukaryota"/>
</dbReference>
<dbReference type="PANTHER" id="PTHR11953">
    <property type="entry name" value="EXOSOME COMPLEX COMPONENT"/>
    <property type="match status" value="1"/>
</dbReference>
<dbReference type="CDD" id="cd11372">
    <property type="entry name" value="RNase_PH_RRP46"/>
    <property type="match status" value="1"/>
</dbReference>
<proteinExistence type="inferred from homology"/>
<sequence length="260" mass="28234">MAPATALRGDGRSSEMLRRQRLHRHYVAGAHGSAEYAIDGTIVVATVHGPQKVKPWREEVERGIVEFELTSASGMTREEERACEARVRGAIEATVVRYDFPRLGLRATARIVSDDGNAEAACVNALCCALIDADVAMHGLICANACAILSDGTKVIDPTKREENEARAVVRACALSKYREKEEIAIVGCSTTGALTEEEYLESIAFIVDATASVVNFQKKSIARFELEGKFQEDGTKEAKRAKTASEDTPMEGMENKPIG</sequence>
<dbReference type="InterPro" id="IPR050080">
    <property type="entry name" value="RNase_PH"/>
</dbReference>
<feature type="region of interest" description="Disordered" evidence="6">
    <location>
        <begin position="233"/>
        <end position="260"/>
    </location>
</feature>
<dbReference type="Pfam" id="PF01138">
    <property type="entry name" value="RNase_PH"/>
    <property type="match status" value="1"/>
</dbReference>
<evidence type="ECO:0000313" key="9">
    <source>
        <dbReference type="Proteomes" id="UP000001568"/>
    </source>
</evidence>
<reference evidence="8 9" key="1">
    <citation type="journal article" date="2007" name="Proc. Natl. Acad. Sci. U.S.A.">
        <title>The tiny eukaryote Ostreococcus provides genomic insights into the paradox of plankton speciation.</title>
        <authorList>
            <person name="Palenik B."/>
            <person name="Grimwood J."/>
            <person name="Aerts A."/>
            <person name="Rouze P."/>
            <person name="Salamov A."/>
            <person name="Putnam N."/>
            <person name="Dupont C."/>
            <person name="Jorgensen R."/>
            <person name="Derelle E."/>
            <person name="Rombauts S."/>
            <person name="Zhou K."/>
            <person name="Otillar R."/>
            <person name="Merchant S.S."/>
            <person name="Podell S."/>
            <person name="Gaasterland T."/>
            <person name="Napoli C."/>
            <person name="Gendler K."/>
            <person name="Manuell A."/>
            <person name="Tai V."/>
            <person name="Vallon O."/>
            <person name="Piganeau G."/>
            <person name="Jancek S."/>
            <person name="Heijde M."/>
            <person name="Jabbari K."/>
            <person name="Bowler C."/>
            <person name="Lohr M."/>
            <person name="Robbens S."/>
            <person name="Werner G."/>
            <person name="Dubchak I."/>
            <person name="Pazour G.J."/>
            <person name="Ren Q."/>
            <person name="Paulsen I."/>
            <person name="Delwiche C."/>
            <person name="Schmutz J."/>
            <person name="Rokhsar D."/>
            <person name="Van de Peer Y."/>
            <person name="Moreau H."/>
            <person name="Grigoriev I.V."/>
        </authorList>
    </citation>
    <scope>NUCLEOTIDE SEQUENCE [LARGE SCALE GENOMIC DNA]</scope>
    <source>
        <strain evidence="8 9">CCE9901</strain>
    </source>
</reference>
<dbReference type="Proteomes" id="UP000001568">
    <property type="component" value="Chromosome 3"/>
</dbReference>
<dbReference type="SUPFAM" id="SSF54211">
    <property type="entry name" value="Ribosomal protein S5 domain 2-like"/>
    <property type="match status" value="1"/>
</dbReference>
<dbReference type="Gramene" id="ABO95212">
    <property type="protein sequence ID" value="ABO95212"/>
    <property type="gene ID" value="OSTLU_14569"/>
</dbReference>
<dbReference type="STRING" id="436017.A4RU95"/>
<dbReference type="KEGG" id="olu:OSTLU_14569"/>
<keyword evidence="9" id="KW-1185">Reference proteome</keyword>
<accession>A4RU95</accession>
<dbReference type="GO" id="GO:0005730">
    <property type="term" value="C:nucleolus"/>
    <property type="evidence" value="ECO:0007669"/>
    <property type="project" value="TreeGrafter"/>
</dbReference>
<comment type="subcellular location">
    <subcellularLocation>
        <location evidence="1">Nucleus</location>
    </subcellularLocation>
</comment>
<dbReference type="GO" id="GO:0034475">
    <property type="term" value="P:U4 snRNA 3'-end processing"/>
    <property type="evidence" value="ECO:0007669"/>
    <property type="project" value="TreeGrafter"/>
</dbReference>
<evidence type="ECO:0000256" key="3">
    <source>
        <dbReference type="ARBA" id="ARBA00022552"/>
    </source>
</evidence>
<evidence type="ECO:0000256" key="5">
    <source>
        <dbReference type="ARBA" id="ARBA00023242"/>
    </source>
</evidence>
<dbReference type="InterPro" id="IPR027408">
    <property type="entry name" value="PNPase/RNase_PH_dom_sf"/>
</dbReference>
<dbReference type="HOGENOM" id="CLU_063514_2_3_1"/>
<organism evidence="8 9">
    <name type="scientific">Ostreococcus lucimarinus (strain CCE9901)</name>
    <dbReference type="NCBI Taxonomy" id="436017"/>
    <lineage>
        <taxon>Eukaryota</taxon>
        <taxon>Viridiplantae</taxon>
        <taxon>Chlorophyta</taxon>
        <taxon>Mamiellophyceae</taxon>
        <taxon>Mamiellales</taxon>
        <taxon>Bathycoccaceae</taxon>
        <taxon>Ostreococcus</taxon>
    </lineage>
</organism>
<dbReference type="InterPro" id="IPR020568">
    <property type="entry name" value="Ribosomal_Su5_D2-typ_SF"/>
</dbReference>
<evidence type="ECO:0000256" key="1">
    <source>
        <dbReference type="ARBA" id="ARBA00004123"/>
    </source>
</evidence>
<dbReference type="AlphaFoldDB" id="A4RU95"/>
<dbReference type="GO" id="GO:0000177">
    <property type="term" value="C:cytoplasmic exosome (RNase complex)"/>
    <property type="evidence" value="ECO:0007669"/>
    <property type="project" value="TreeGrafter"/>
</dbReference>
<dbReference type="Gene3D" id="3.30.230.70">
    <property type="entry name" value="GHMP Kinase, N-terminal domain"/>
    <property type="match status" value="1"/>
</dbReference>
<keyword evidence="4" id="KW-0271">Exosome</keyword>
<protein>
    <recommendedName>
        <fullName evidence="7">Exoribonuclease phosphorolytic domain-containing protein</fullName>
    </recommendedName>
</protein>
<dbReference type="EMBL" id="CP000583">
    <property type="protein sequence ID" value="ABO95212.1"/>
    <property type="molecule type" value="Genomic_DNA"/>
</dbReference>
<evidence type="ECO:0000256" key="4">
    <source>
        <dbReference type="ARBA" id="ARBA00022835"/>
    </source>
</evidence>
<dbReference type="GO" id="GO:0006364">
    <property type="term" value="P:rRNA processing"/>
    <property type="evidence" value="ECO:0007669"/>
    <property type="project" value="UniProtKB-KW"/>
</dbReference>
<dbReference type="GO" id="GO:0071028">
    <property type="term" value="P:nuclear mRNA surveillance"/>
    <property type="evidence" value="ECO:0007669"/>
    <property type="project" value="TreeGrafter"/>
</dbReference>
<dbReference type="PANTHER" id="PTHR11953:SF1">
    <property type="entry name" value="EXOSOME COMPLEX COMPONENT RRP46"/>
    <property type="match status" value="1"/>
</dbReference>
<dbReference type="RefSeq" id="XP_001416919.1">
    <property type="nucleotide sequence ID" value="XM_001416882.1"/>
</dbReference>
<evidence type="ECO:0000256" key="2">
    <source>
        <dbReference type="ARBA" id="ARBA00006678"/>
    </source>
</evidence>